<comment type="caution">
    <text evidence="3">The sequence shown here is derived from an EMBL/GenBank/DDBJ whole genome shotgun (WGS) entry which is preliminary data.</text>
</comment>
<evidence type="ECO:0000313" key="4">
    <source>
        <dbReference type="Proteomes" id="UP000712527"/>
    </source>
</evidence>
<evidence type="ECO:0000313" key="3">
    <source>
        <dbReference type="EMBL" id="MBM6775438.1"/>
    </source>
</evidence>
<keyword evidence="1 3" id="KW-0436">Ligase</keyword>
<sequence length="236" mass="24117">MSLPPISLVESVGSTNDAVLALGRSGAPAGFAVAARQQTAGRGRRGHVWASPEGNLYLSVLLRPDVSPTRLPGLAAACGVGAARGLRAVGANEVQLKWPNDLVARGRKLGGILVEVEGGPAVCGIGVNVLDAPRELGAICLAELGVHPAFEGLAEALRDAIVAQVDAWAASAGTHPLDGVLDDYLVLLAWRSKEVRVLSPDGAELAQGTLDGVDSWGRAVVDGVAFASETASIRLA</sequence>
<dbReference type="InterPro" id="IPR004408">
    <property type="entry name" value="Biotin_CoA_COase_ligase"/>
</dbReference>
<dbReference type="Pfam" id="PF03099">
    <property type="entry name" value="BPL_LplA_LipB"/>
    <property type="match status" value="1"/>
</dbReference>
<dbReference type="Gene3D" id="3.30.930.10">
    <property type="entry name" value="Bira Bifunctional Protein, Domain 2"/>
    <property type="match status" value="1"/>
</dbReference>
<evidence type="ECO:0000259" key="2">
    <source>
        <dbReference type="PROSITE" id="PS51733"/>
    </source>
</evidence>
<dbReference type="RefSeq" id="WP_204793775.1">
    <property type="nucleotide sequence ID" value="NZ_JACSNQ010000019.1"/>
</dbReference>
<dbReference type="InterPro" id="IPR004143">
    <property type="entry name" value="BPL_LPL_catalytic"/>
</dbReference>
<dbReference type="PANTHER" id="PTHR12835">
    <property type="entry name" value="BIOTIN PROTEIN LIGASE"/>
    <property type="match status" value="1"/>
</dbReference>
<feature type="domain" description="BPL/LPL catalytic" evidence="2">
    <location>
        <begin position="1"/>
        <end position="173"/>
    </location>
</feature>
<dbReference type="NCBIfam" id="TIGR00121">
    <property type="entry name" value="birA_ligase"/>
    <property type="match status" value="1"/>
</dbReference>
<reference evidence="3 4" key="1">
    <citation type="journal article" date="2021" name="Sci. Rep.">
        <title>The distribution of antibiotic resistance genes in chicken gut microbiota commensals.</title>
        <authorList>
            <person name="Juricova H."/>
            <person name="Matiasovicova J."/>
            <person name="Kubasova T."/>
            <person name="Cejkova D."/>
            <person name="Rychlik I."/>
        </authorList>
    </citation>
    <scope>NUCLEOTIDE SEQUENCE [LARGE SCALE GENOMIC DNA]</scope>
    <source>
        <strain evidence="3 4">An794</strain>
    </source>
</reference>
<dbReference type="InterPro" id="IPR045864">
    <property type="entry name" value="aa-tRNA-synth_II/BPL/LPL"/>
</dbReference>
<dbReference type="CDD" id="cd16442">
    <property type="entry name" value="BPL"/>
    <property type="match status" value="1"/>
</dbReference>
<dbReference type="SUPFAM" id="SSF55681">
    <property type="entry name" value="Class II aaRS and biotin synthetases"/>
    <property type="match status" value="1"/>
</dbReference>
<dbReference type="EMBL" id="JACSNQ010000019">
    <property type="protein sequence ID" value="MBM6775438.1"/>
    <property type="molecule type" value="Genomic_DNA"/>
</dbReference>
<proteinExistence type="predicted"/>
<dbReference type="EC" id="6.3.4.15" evidence="3"/>
<organism evidence="3 4">
    <name type="scientific">Olsenella profusa</name>
    <dbReference type="NCBI Taxonomy" id="138595"/>
    <lineage>
        <taxon>Bacteria</taxon>
        <taxon>Bacillati</taxon>
        <taxon>Actinomycetota</taxon>
        <taxon>Coriobacteriia</taxon>
        <taxon>Coriobacteriales</taxon>
        <taxon>Atopobiaceae</taxon>
        <taxon>Olsenella</taxon>
    </lineage>
</organism>
<accession>A0ABS2F3N4</accession>
<gene>
    <name evidence="3" type="ORF">H9X80_07780</name>
</gene>
<dbReference type="Proteomes" id="UP000712527">
    <property type="component" value="Unassembled WGS sequence"/>
</dbReference>
<dbReference type="PROSITE" id="PS51733">
    <property type="entry name" value="BPL_LPL_CATALYTIC"/>
    <property type="match status" value="1"/>
</dbReference>
<name>A0ABS2F3N4_9ACTN</name>
<dbReference type="PANTHER" id="PTHR12835:SF5">
    <property type="entry name" value="BIOTIN--PROTEIN LIGASE"/>
    <property type="match status" value="1"/>
</dbReference>
<evidence type="ECO:0000256" key="1">
    <source>
        <dbReference type="ARBA" id="ARBA00022598"/>
    </source>
</evidence>
<protein>
    <submittedName>
        <fullName evidence="3">Biotin--[acetyl-CoA-carboxylase] ligase</fullName>
        <ecNumber evidence="3">6.3.4.15</ecNumber>
    </submittedName>
</protein>
<keyword evidence="4" id="KW-1185">Reference proteome</keyword>
<dbReference type="GO" id="GO:0004077">
    <property type="term" value="F:biotin--[biotin carboxyl-carrier protein] ligase activity"/>
    <property type="evidence" value="ECO:0007669"/>
    <property type="project" value="UniProtKB-EC"/>
</dbReference>